<dbReference type="InterPro" id="IPR012338">
    <property type="entry name" value="Beta-lactam/transpept-like"/>
</dbReference>
<organism evidence="3 4">
    <name type="scientific">Posidoniimonas corsicana</name>
    <dbReference type="NCBI Taxonomy" id="1938618"/>
    <lineage>
        <taxon>Bacteria</taxon>
        <taxon>Pseudomonadati</taxon>
        <taxon>Planctomycetota</taxon>
        <taxon>Planctomycetia</taxon>
        <taxon>Pirellulales</taxon>
        <taxon>Lacipirellulaceae</taxon>
        <taxon>Posidoniimonas</taxon>
    </lineage>
</organism>
<dbReference type="SUPFAM" id="SSF56601">
    <property type="entry name" value="beta-lactamase/transpeptidase-like"/>
    <property type="match status" value="1"/>
</dbReference>
<feature type="chain" id="PRO_5022666673" evidence="1">
    <location>
        <begin position="23"/>
        <end position="472"/>
    </location>
</feature>
<evidence type="ECO:0000259" key="2">
    <source>
        <dbReference type="Pfam" id="PF00144"/>
    </source>
</evidence>
<keyword evidence="4" id="KW-1185">Reference proteome</keyword>
<dbReference type="Proteomes" id="UP000316714">
    <property type="component" value="Unassembled WGS sequence"/>
</dbReference>
<sequence length="472" mass="50368" precursor="true">MFRLLLLAIGAVLILPAGPGIAYDGFTAEGETGEAIVAFVRQAHEDLGFQGAVLAGRGGRVIAAVGVGQTGGKNSEAIAVETLFEIASCTKPFTAVAVMKLAEEGKLSLDDPIGKHLPGVPADCQAITVRHLLQHTSGIPRDNSRGAGTDLAKVLPTFLAGGPRTEPGTRHEYWNQGYALLSEVVAQASGMPYTRYVRESIFKPAGMTSSRFTGQRAPRGATVAVGASTRGADRSALDHPYGEYGFQYRGMGGLVTNLIDLWKWDRALAAGKLISNESYAQMTTPGDAGYALGWRVRPLESGAVVHEHTGSVRGFLASVRRDPADDGCLFVLASSDASTPFNVVKSSCENLLAGQPPVTYDKPQADAELDLDRALLDELVGEYRDSQGRTLTVQRQGPHARSLINWHGPITYGYLGRSDGADLRFATTGRWDAAAFAETDVVKVERDGKSIAALTLVIRQNGKSIRFERAGR</sequence>
<dbReference type="PANTHER" id="PTHR46825">
    <property type="entry name" value="D-ALANYL-D-ALANINE-CARBOXYPEPTIDASE/ENDOPEPTIDASE AMPH"/>
    <property type="match status" value="1"/>
</dbReference>
<protein>
    <submittedName>
        <fullName evidence="3">Putative penicillin-binding protein PbpX</fullName>
    </submittedName>
</protein>
<comment type="caution">
    <text evidence="3">The sequence shown here is derived from an EMBL/GenBank/DDBJ whole genome shotgun (WGS) entry which is preliminary data.</text>
</comment>
<feature type="signal peptide" evidence="1">
    <location>
        <begin position="1"/>
        <end position="22"/>
    </location>
</feature>
<dbReference type="InterPro" id="IPR001466">
    <property type="entry name" value="Beta-lactam-related"/>
</dbReference>
<gene>
    <name evidence="3" type="primary">pbpX</name>
    <name evidence="3" type="ORF">KOR34_21800</name>
</gene>
<reference evidence="3 4" key="1">
    <citation type="submission" date="2019-02" db="EMBL/GenBank/DDBJ databases">
        <title>Deep-cultivation of Planctomycetes and their phenomic and genomic characterization uncovers novel biology.</title>
        <authorList>
            <person name="Wiegand S."/>
            <person name="Jogler M."/>
            <person name="Boedeker C."/>
            <person name="Pinto D."/>
            <person name="Vollmers J."/>
            <person name="Rivas-Marin E."/>
            <person name="Kohn T."/>
            <person name="Peeters S.H."/>
            <person name="Heuer A."/>
            <person name="Rast P."/>
            <person name="Oberbeckmann S."/>
            <person name="Bunk B."/>
            <person name="Jeske O."/>
            <person name="Meyerdierks A."/>
            <person name="Storesund J.E."/>
            <person name="Kallscheuer N."/>
            <person name="Luecker S."/>
            <person name="Lage O.M."/>
            <person name="Pohl T."/>
            <person name="Merkel B.J."/>
            <person name="Hornburger P."/>
            <person name="Mueller R.-W."/>
            <person name="Bruemmer F."/>
            <person name="Labrenz M."/>
            <person name="Spormann A.M."/>
            <person name="Op Den Camp H."/>
            <person name="Overmann J."/>
            <person name="Amann R."/>
            <person name="Jetten M.S.M."/>
            <person name="Mascher T."/>
            <person name="Medema M.H."/>
            <person name="Devos D.P."/>
            <person name="Kaster A.-K."/>
            <person name="Ovreas L."/>
            <person name="Rohde M."/>
            <person name="Galperin M.Y."/>
            <person name="Jogler C."/>
        </authorList>
    </citation>
    <scope>NUCLEOTIDE SEQUENCE [LARGE SCALE GENOMIC DNA]</scope>
    <source>
        <strain evidence="3 4">KOR34</strain>
    </source>
</reference>
<evidence type="ECO:0000256" key="1">
    <source>
        <dbReference type="SAM" id="SignalP"/>
    </source>
</evidence>
<proteinExistence type="predicted"/>
<dbReference type="OrthoDB" id="284523at2"/>
<dbReference type="PANTHER" id="PTHR46825:SF9">
    <property type="entry name" value="BETA-LACTAMASE-RELATED DOMAIN-CONTAINING PROTEIN"/>
    <property type="match status" value="1"/>
</dbReference>
<name>A0A5C5VGW6_9BACT</name>
<dbReference type="Gene3D" id="3.40.710.10">
    <property type="entry name" value="DD-peptidase/beta-lactamase superfamily"/>
    <property type="match status" value="1"/>
</dbReference>
<dbReference type="Pfam" id="PF00144">
    <property type="entry name" value="Beta-lactamase"/>
    <property type="match status" value="1"/>
</dbReference>
<dbReference type="AlphaFoldDB" id="A0A5C5VGW6"/>
<keyword evidence="1" id="KW-0732">Signal</keyword>
<dbReference type="EMBL" id="SIHJ01000001">
    <property type="protein sequence ID" value="TWT37233.1"/>
    <property type="molecule type" value="Genomic_DNA"/>
</dbReference>
<dbReference type="InterPro" id="IPR050491">
    <property type="entry name" value="AmpC-like"/>
</dbReference>
<feature type="domain" description="Beta-lactamase-related" evidence="2">
    <location>
        <begin position="39"/>
        <end position="341"/>
    </location>
</feature>
<evidence type="ECO:0000313" key="3">
    <source>
        <dbReference type="EMBL" id="TWT37233.1"/>
    </source>
</evidence>
<dbReference type="RefSeq" id="WP_146564580.1">
    <property type="nucleotide sequence ID" value="NZ_SIHJ01000001.1"/>
</dbReference>
<evidence type="ECO:0000313" key="4">
    <source>
        <dbReference type="Proteomes" id="UP000316714"/>
    </source>
</evidence>
<accession>A0A5C5VGW6</accession>